<protein>
    <submittedName>
        <fullName evidence="1">Uncharacterized protein</fullName>
    </submittedName>
</protein>
<evidence type="ECO:0000313" key="1">
    <source>
        <dbReference type="EMBL" id="SVC31145.1"/>
    </source>
</evidence>
<reference evidence="1" key="1">
    <citation type="submission" date="2018-05" db="EMBL/GenBank/DDBJ databases">
        <authorList>
            <person name="Lanie J.A."/>
            <person name="Ng W.-L."/>
            <person name="Kazmierczak K.M."/>
            <person name="Andrzejewski T.M."/>
            <person name="Davidsen T.M."/>
            <person name="Wayne K.J."/>
            <person name="Tettelin H."/>
            <person name="Glass J.I."/>
            <person name="Rusch D."/>
            <person name="Podicherti R."/>
            <person name="Tsui H.-C.T."/>
            <person name="Winkler M.E."/>
        </authorList>
    </citation>
    <scope>NUCLEOTIDE SEQUENCE</scope>
</reference>
<feature type="non-terminal residue" evidence="1">
    <location>
        <position position="57"/>
    </location>
</feature>
<dbReference type="AlphaFoldDB" id="A0A382L5Q3"/>
<organism evidence="1">
    <name type="scientific">marine metagenome</name>
    <dbReference type="NCBI Taxonomy" id="408172"/>
    <lineage>
        <taxon>unclassified sequences</taxon>
        <taxon>metagenomes</taxon>
        <taxon>ecological metagenomes</taxon>
    </lineage>
</organism>
<gene>
    <name evidence="1" type="ORF">METZ01_LOCUS283999</name>
</gene>
<name>A0A382L5Q3_9ZZZZ</name>
<proteinExistence type="predicted"/>
<dbReference type="EMBL" id="UINC01084467">
    <property type="protein sequence ID" value="SVC31145.1"/>
    <property type="molecule type" value="Genomic_DNA"/>
</dbReference>
<accession>A0A382L5Q3</accession>
<sequence length="57" mass="6505">MKYILLAFLALTIPPVFAQEPMIGDYLEPSNPSLLIHETEIPYSDFNKVLRDIVIVD</sequence>